<evidence type="ECO:0008006" key="3">
    <source>
        <dbReference type="Google" id="ProtNLM"/>
    </source>
</evidence>
<sequence length="296" mass="32664">MKHPAWTPAGFDEWQRHYPATPFSRNAGPFDWTECFIDCWNRQQARLPTPTTVVLVAGLYSECLPGCHRDARRALGGAGYRVVTVPVRSSRAVMTQGEHIAAWLHKRLARDEAFIALTHSKGGIDTLAALVGDPALMNRCAGIALVQPPVGPSAIIDKLFSPPSAPMPLLERAARRFMRTRWTAQGTRDISSNRDPCVAAMLRAIPGELHLVHAVSWSIEPATRFDSHHTRLNGYRPDCAHDGQFYLEHQVLPGVPQICLPRLDHGQPVLGGLGFDAGRFWLALADLLHVTSAQTR</sequence>
<keyword evidence="2" id="KW-1185">Reference proteome</keyword>
<dbReference type="Proteomes" id="UP000494119">
    <property type="component" value="Unassembled WGS sequence"/>
</dbReference>
<reference evidence="1 2" key="1">
    <citation type="submission" date="2020-04" db="EMBL/GenBank/DDBJ databases">
        <authorList>
            <person name="De Canck E."/>
        </authorList>
    </citation>
    <scope>NUCLEOTIDE SEQUENCE [LARGE SCALE GENOMIC DNA]</scope>
    <source>
        <strain evidence="1 2">LMG 28688</strain>
    </source>
</reference>
<name>A0A6J5H1H8_9BURK</name>
<proteinExistence type="predicted"/>
<dbReference type="Gene3D" id="3.40.50.1820">
    <property type="entry name" value="alpha/beta hydrolase"/>
    <property type="match status" value="1"/>
</dbReference>
<dbReference type="AlphaFoldDB" id="A0A6J5H1H8"/>
<dbReference type="InterPro" id="IPR029058">
    <property type="entry name" value="AB_hydrolase_fold"/>
</dbReference>
<organism evidence="1 2">
    <name type="scientific">Paraburkholderia caffeinitolerans</name>
    <dbReference type="NCBI Taxonomy" id="1723730"/>
    <lineage>
        <taxon>Bacteria</taxon>
        <taxon>Pseudomonadati</taxon>
        <taxon>Pseudomonadota</taxon>
        <taxon>Betaproteobacteria</taxon>
        <taxon>Burkholderiales</taxon>
        <taxon>Burkholderiaceae</taxon>
        <taxon>Paraburkholderia</taxon>
    </lineage>
</organism>
<dbReference type="EMBL" id="CADIKL010000064">
    <property type="protein sequence ID" value="CAB3809098.1"/>
    <property type="molecule type" value="Genomic_DNA"/>
</dbReference>
<accession>A0A6J5H1H8</accession>
<evidence type="ECO:0000313" key="1">
    <source>
        <dbReference type="EMBL" id="CAB3809098.1"/>
    </source>
</evidence>
<dbReference type="RefSeq" id="WP_246282620.1">
    <property type="nucleotide sequence ID" value="NZ_CADIKL010000064.1"/>
</dbReference>
<gene>
    <name evidence="1" type="ORF">LMG28688_06921</name>
</gene>
<protein>
    <recommendedName>
        <fullName evidence="3">AB hydrolase-1 domain-containing protein</fullName>
    </recommendedName>
</protein>
<dbReference type="SUPFAM" id="SSF53474">
    <property type="entry name" value="alpha/beta-Hydrolases"/>
    <property type="match status" value="1"/>
</dbReference>
<evidence type="ECO:0000313" key="2">
    <source>
        <dbReference type="Proteomes" id="UP000494119"/>
    </source>
</evidence>